<keyword evidence="1" id="KW-0812">Transmembrane</keyword>
<name>A0ABR9VQ15_9SYNC</name>
<dbReference type="PRINTS" id="PR00702">
    <property type="entry name" value="ACRIFLAVINRP"/>
</dbReference>
<dbReference type="SUPFAM" id="SSF82714">
    <property type="entry name" value="Multidrug efflux transporter AcrB TolC docking domain, DN and DC subdomains"/>
    <property type="match status" value="2"/>
</dbReference>
<comment type="caution">
    <text evidence="2">The sequence shown here is derived from an EMBL/GenBank/DDBJ whole genome shotgun (WGS) entry which is preliminary data.</text>
</comment>
<feature type="transmembrane region" description="Helical" evidence="1">
    <location>
        <begin position="335"/>
        <end position="354"/>
    </location>
</feature>
<dbReference type="InterPro" id="IPR001036">
    <property type="entry name" value="Acrflvin-R"/>
</dbReference>
<keyword evidence="1" id="KW-1133">Transmembrane helix</keyword>
<dbReference type="EMBL" id="JADEVV010000013">
    <property type="protein sequence ID" value="MBE9253440.1"/>
    <property type="molecule type" value="Genomic_DNA"/>
</dbReference>
<dbReference type="PANTHER" id="PTHR32063">
    <property type="match status" value="1"/>
</dbReference>
<dbReference type="Pfam" id="PF00873">
    <property type="entry name" value="ACR_tran"/>
    <property type="match status" value="1"/>
</dbReference>
<feature type="transmembrane region" description="Helical" evidence="1">
    <location>
        <begin position="431"/>
        <end position="451"/>
    </location>
</feature>
<feature type="transmembrane region" description="Helical" evidence="1">
    <location>
        <begin position="525"/>
        <end position="544"/>
    </location>
</feature>
<dbReference type="SUPFAM" id="SSF82866">
    <property type="entry name" value="Multidrug efflux transporter AcrB transmembrane domain"/>
    <property type="match status" value="2"/>
</dbReference>
<sequence length="1025" mass="110555">MFSLFYRNGRLLLLTLILVLVWGVTALFTLPRMEDPELVQRFGTVTTSLPGATPERVEALITEKIEDKLLELEEISVIESTSSRGLSIIEIELDEAIQNVDPVWSKVRSELNDVVPLLPSDASEPEYEAGDPVANALIVGLTWELDRPANFNLLQRVGDRLVQQLRELPGTKQVEMVGDVPEEIQVEIQPADLVRLGLTPRALAQQIAASDAKVSAGQLRSPQTDLLIEIDSNLQTLEQIRQIPIKVATSGESQRLGHIAQVSKGVQAPPSSLALIGGKPAIAIAATVESSVRVDQWAKQAQVVLTSFEQDLGAGLGLTVVLDQSQYVQQRLNGVWQNLLVSSGLVIVVSLAMLGLKAALVVGTALPLATLMVFGAMGALNIPLHQMSVTGLIIALGLLIDNAIVVVDEVQHHLQQGMPPEKAVADTVQHLWIPLLASTLTTVLAFVPIAFSPGATGEFIGAIGATVILALVSSLLLSLTVIVTFAGKMAPWQPFQRYPWLQTGVSHAALARAYRWSLEGLFRRPWLTIGLCLVLPLGGFWQFAQLEQQFFPPTNRDQFQIQWTLPAATAINATQAQVQQARDLILEYPDVADVHWFLGESAPAFFYNVIPDRENAANYAQGIVQLRSKENLRNLIQNLQQALTQAFPEAQVLVRQLEQGPPLAAPIELRLSGSNLRELRLLGDQLRRELSTIENVIHTQANLSEALPKLALQVDEVQARLVGLDHQAIANQLQATLEGVTGGSVLEATEDLPVRVRVNSSTRQDLDQIRSLDLLTPSGELLPLVAIADMTLVPGVAQINRYNGKRINTVQGFLTAGALPSNTLAQLQEQLQAQNFLLPPGYDLAYGGEADAQGTAVANLLGLVGILVVTMAATLILSFNSFRLAALIGSVALWSVGLAALALWLFQALFGFTAILGTLGLIGLAINDSIVVLAALQENPLARVGHAQATSTVVLKATRHVLATTFTTIIGFTPLLLDETGFWPPLAIALAGGLGGATLLALYYVPAAHLLLMRSHHPLNKPLSN</sequence>
<dbReference type="Gene3D" id="3.30.2090.10">
    <property type="entry name" value="Multidrug efflux transporter AcrB TolC docking domain, DN and DC subdomains"/>
    <property type="match status" value="2"/>
</dbReference>
<dbReference type="Gene3D" id="1.20.1640.10">
    <property type="entry name" value="Multidrug efflux transporter AcrB transmembrane domain"/>
    <property type="match status" value="2"/>
</dbReference>
<dbReference type="Proteomes" id="UP000658720">
    <property type="component" value="Unassembled WGS sequence"/>
</dbReference>
<dbReference type="Gene3D" id="3.30.70.1440">
    <property type="entry name" value="Multidrug efflux transporter AcrB pore domain"/>
    <property type="match status" value="1"/>
</dbReference>
<dbReference type="Gene3D" id="3.30.70.1430">
    <property type="entry name" value="Multidrug efflux transporter AcrB pore domain"/>
    <property type="match status" value="2"/>
</dbReference>
<feature type="transmembrane region" description="Helical" evidence="1">
    <location>
        <begin position="957"/>
        <end position="977"/>
    </location>
</feature>
<evidence type="ECO:0000256" key="1">
    <source>
        <dbReference type="SAM" id="Phobius"/>
    </source>
</evidence>
<dbReference type="RefSeq" id="WP_194019286.1">
    <property type="nucleotide sequence ID" value="NZ_JADEVV010000013.1"/>
</dbReference>
<feature type="transmembrane region" description="Helical" evidence="1">
    <location>
        <begin position="856"/>
        <end position="877"/>
    </location>
</feature>
<dbReference type="InterPro" id="IPR027463">
    <property type="entry name" value="AcrB_DN_DC_subdom"/>
</dbReference>
<evidence type="ECO:0000313" key="2">
    <source>
        <dbReference type="EMBL" id="MBE9253440.1"/>
    </source>
</evidence>
<feature type="transmembrane region" description="Helical" evidence="1">
    <location>
        <begin position="463"/>
        <end position="487"/>
    </location>
</feature>
<keyword evidence="3" id="KW-1185">Reference proteome</keyword>
<feature type="transmembrane region" description="Helical" evidence="1">
    <location>
        <begin position="361"/>
        <end position="382"/>
    </location>
</feature>
<keyword evidence="1" id="KW-0472">Membrane</keyword>
<feature type="transmembrane region" description="Helical" evidence="1">
    <location>
        <begin position="912"/>
        <end position="936"/>
    </location>
</feature>
<evidence type="ECO:0000313" key="3">
    <source>
        <dbReference type="Proteomes" id="UP000658720"/>
    </source>
</evidence>
<feature type="transmembrane region" description="Helical" evidence="1">
    <location>
        <begin position="884"/>
        <end position="906"/>
    </location>
</feature>
<protein>
    <submittedName>
        <fullName evidence="2">Efflux RND transporter permease subunit</fullName>
    </submittedName>
</protein>
<dbReference type="Gene3D" id="3.30.70.1320">
    <property type="entry name" value="Multidrug efflux transporter AcrB pore domain like"/>
    <property type="match status" value="1"/>
</dbReference>
<proteinExistence type="predicted"/>
<accession>A0ABR9VQ15</accession>
<dbReference type="PANTHER" id="PTHR32063:SF18">
    <property type="entry name" value="CATION EFFLUX SYSTEM PROTEIN"/>
    <property type="match status" value="1"/>
</dbReference>
<dbReference type="SUPFAM" id="SSF82693">
    <property type="entry name" value="Multidrug efflux transporter AcrB pore domain, PN1, PN2, PC1 and PC2 subdomains"/>
    <property type="match status" value="3"/>
</dbReference>
<organism evidence="2 3">
    <name type="scientific">Synechocystis salina LEGE 00031</name>
    <dbReference type="NCBI Taxonomy" id="1828736"/>
    <lineage>
        <taxon>Bacteria</taxon>
        <taxon>Bacillati</taxon>
        <taxon>Cyanobacteriota</taxon>
        <taxon>Cyanophyceae</taxon>
        <taxon>Synechococcales</taxon>
        <taxon>Merismopediaceae</taxon>
        <taxon>Synechocystis</taxon>
    </lineage>
</organism>
<gene>
    <name evidence="2" type="ORF">IQ217_06100</name>
</gene>
<feature type="transmembrane region" description="Helical" evidence="1">
    <location>
        <begin position="388"/>
        <end position="410"/>
    </location>
</feature>
<feature type="transmembrane region" description="Helical" evidence="1">
    <location>
        <begin position="983"/>
        <end position="1005"/>
    </location>
</feature>
<reference evidence="2 3" key="1">
    <citation type="submission" date="2020-10" db="EMBL/GenBank/DDBJ databases">
        <authorList>
            <person name="Castelo-Branco R."/>
            <person name="Eusebio N."/>
            <person name="Adriana R."/>
            <person name="Vieira A."/>
            <person name="Brugerolle De Fraissinette N."/>
            <person name="Rezende De Castro R."/>
            <person name="Schneider M.P."/>
            <person name="Vasconcelos V."/>
            <person name="Leao P.N."/>
        </authorList>
    </citation>
    <scope>NUCLEOTIDE SEQUENCE [LARGE SCALE GENOMIC DNA]</scope>
    <source>
        <strain evidence="2 3">LEGE 00031</strain>
    </source>
</reference>